<evidence type="ECO:0000313" key="4">
    <source>
        <dbReference type="Ensembl" id="ENSORLP00015025019.1"/>
    </source>
</evidence>
<organism evidence="4 5">
    <name type="scientific">Oryzias latipes</name>
    <name type="common">Japanese rice fish</name>
    <name type="synonym">Japanese killifish</name>
    <dbReference type="NCBI Taxonomy" id="8090"/>
    <lineage>
        <taxon>Eukaryota</taxon>
        <taxon>Metazoa</taxon>
        <taxon>Chordata</taxon>
        <taxon>Craniata</taxon>
        <taxon>Vertebrata</taxon>
        <taxon>Euteleostomi</taxon>
        <taxon>Actinopterygii</taxon>
        <taxon>Neopterygii</taxon>
        <taxon>Teleostei</taxon>
        <taxon>Neoteleostei</taxon>
        <taxon>Acanthomorphata</taxon>
        <taxon>Ovalentaria</taxon>
        <taxon>Atherinomorphae</taxon>
        <taxon>Beloniformes</taxon>
        <taxon>Adrianichthyidae</taxon>
        <taxon>Oryziinae</taxon>
        <taxon>Oryzias</taxon>
    </lineage>
</organism>
<feature type="compositionally biased region" description="Low complexity" evidence="2">
    <location>
        <begin position="134"/>
        <end position="148"/>
    </location>
</feature>
<dbReference type="Pfam" id="PF15909">
    <property type="entry name" value="zf-C2H2_8"/>
    <property type="match status" value="1"/>
</dbReference>
<dbReference type="Gene3D" id="3.30.160.60">
    <property type="entry name" value="Classic Zinc Finger"/>
    <property type="match status" value="1"/>
</dbReference>
<keyword evidence="1" id="KW-0479">Metal-binding</keyword>
<name>A0A3P9IYJ4_ORYLA</name>
<evidence type="ECO:0000313" key="5">
    <source>
        <dbReference type="Proteomes" id="UP000265200"/>
    </source>
</evidence>
<keyword evidence="1" id="KW-0862">Zinc</keyword>
<keyword evidence="1" id="KW-0863">Zinc-finger</keyword>
<evidence type="ECO:0000259" key="3">
    <source>
        <dbReference type="PROSITE" id="PS50157"/>
    </source>
</evidence>
<dbReference type="PROSITE" id="PS50157">
    <property type="entry name" value="ZINC_FINGER_C2H2_2"/>
    <property type="match status" value="2"/>
</dbReference>
<feature type="region of interest" description="Disordered" evidence="2">
    <location>
        <begin position="115"/>
        <end position="238"/>
    </location>
</feature>
<feature type="compositionally biased region" description="Polar residues" evidence="2">
    <location>
        <begin position="194"/>
        <end position="209"/>
    </location>
</feature>
<reference evidence="4" key="4">
    <citation type="submission" date="2025-09" db="UniProtKB">
        <authorList>
            <consortium name="Ensembl"/>
        </authorList>
    </citation>
    <scope>IDENTIFICATION</scope>
    <source>
        <strain evidence="4">HSOK</strain>
    </source>
</reference>
<accession>A0A3P9IYJ4</accession>
<dbReference type="Ensembl" id="ENSORLT00015006471.1">
    <property type="protein sequence ID" value="ENSORLP00015025019.1"/>
    <property type="gene ID" value="ENSORLG00015005895.1"/>
</dbReference>
<feature type="domain" description="C2H2-type" evidence="3">
    <location>
        <begin position="59"/>
        <end position="88"/>
    </location>
</feature>
<dbReference type="GO" id="GO:0008270">
    <property type="term" value="F:zinc ion binding"/>
    <property type="evidence" value="ECO:0007669"/>
    <property type="project" value="UniProtKB-KW"/>
</dbReference>
<dbReference type="AlphaFoldDB" id="A0A3P9IYJ4"/>
<evidence type="ECO:0000256" key="1">
    <source>
        <dbReference type="PROSITE-ProRule" id="PRU00042"/>
    </source>
</evidence>
<reference evidence="4 5" key="2">
    <citation type="submission" date="2017-04" db="EMBL/GenBank/DDBJ databases">
        <title>CpG methylation of centromeres and impact of large insertions on vertebrate speciation.</title>
        <authorList>
            <person name="Ichikawa K."/>
            <person name="Yoshimura J."/>
            <person name="Morishita S."/>
        </authorList>
    </citation>
    <scope>NUCLEOTIDE SEQUENCE</scope>
    <source>
        <strain evidence="4 5">HSOK</strain>
    </source>
</reference>
<protein>
    <submittedName>
        <fullName evidence="4">Zinc finger protein 414</fullName>
    </submittedName>
</protein>
<feature type="region of interest" description="Disordered" evidence="2">
    <location>
        <begin position="295"/>
        <end position="337"/>
    </location>
</feature>
<dbReference type="PANTHER" id="PTHR21695:SF0">
    <property type="entry name" value="ZINC FINGER PROTEIN 414"/>
    <property type="match status" value="1"/>
</dbReference>
<reference evidence="4" key="3">
    <citation type="submission" date="2025-08" db="UniProtKB">
        <authorList>
            <consortium name="Ensembl"/>
        </authorList>
    </citation>
    <scope>IDENTIFICATION</scope>
    <source>
        <strain evidence="4">HSOK</strain>
    </source>
</reference>
<reference key="1">
    <citation type="journal article" date="2007" name="Nature">
        <title>The medaka draft genome and insights into vertebrate genome evolution.</title>
        <authorList>
            <person name="Kasahara M."/>
            <person name="Naruse K."/>
            <person name="Sasaki S."/>
            <person name="Nakatani Y."/>
            <person name="Qu W."/>
            <person name="Ahsan B."/>
            <person name="Yamada T."/>
            <person name="Nagayasu Y."/>
            <person name="Doi K."/>
            <person name="Kasai Y."/>
            <person name="Jindo T."/>
            <person name="Kobayashi D."/>
            <person name="Shimada A."/>
            <person name="Toyoda A."/>
            <person name="Kuroki Y."/>
            <person name="Fujiyama A."/>
            <person name="Sasaki T."/>
            <person name="Shimizu A."/>
            <person name="Asakawa S."/>
            <person name="Shimizu N."/>
            <person name="Hashimoto S."/>
            <person name="Yang J."/>
            <person name="Lee Y."/>
            <person name="Matsushima K."/>
            <person name="Sugano S."/>
            <person name="Sakaizumi M."/>
            <person name="Narita T."/>
            <person name="Ohishi K."/>
            <person name="Haga S."/>
            <person name="Ohta F."/>
            <person name="Nomoto H."/>
            <person name="Nogata K."/>
            <person name="Morishita T."/>
            <person name="Endo T."/>
            <person name="Shin-I T."/>
            <person name="Takeda H."/>
            <person name="Morishita S."/>
            <person name="Kohara Y."/>
        </authorList>
    </citation>
    <scope>NUCLEOTIDE SEQUENCE [LARGE SCALE GENOMIC DNA]</scope>
    <source>
        <strain>Hd-rR</strain>
    </source>
</reference>
<evidence type="ECO:0000256" key="2">
    <source>
        <dbReference type="SAM" id="MobiDB-lite"/>
    </source>
</evidence>
<feature type="compositionally biased region" description="Polar residues" evidence="2">
    <location>
        <begin position="227"/>
        <end position="238"/>
    </location>
</feature>
<dbReference type="PANTHER" id="PTHR21695">
    <property type="entry name" value="ZINC FINGER PROTEIN 414"/>
    <property type="match status" value="1"/>
</dbReference>
<dbReference type="PROSITE" id="PS00028">
    <property type="entry name" value="ZINC_FINGER_C2H2_1"/>
    <property type="match status" value="2"/>
</dbReference>
<feature type="domain" description="C2H2-type" evidence="3">
    <location>
        <begin position="279"/>
        <end position="307"/>
    </location>
</feature>
<sequence>MLSSVNSVSVSAENGNEAGILRRDCPLSGCKRAYKDSISLQNHIKEHEIPAESVNGKVLLCSTVGCSASFPSMQKLMEHTRLHHKPNIYFQCESCRTKLRSYRNLLGHLHTCSKVPRGKPKAAEPAAPMVKPAEQPSPQLEPLSSPQLTSFESTSPDRCVPAAFLPGPTDPPMLDPPVLPLQEISPPNHPPTQLRETASPVHSSESYSLPPTLKPVTPKAAVDPPDLQSQVQTQTWTSEATHPVSLPAVSSHGSPAVWRKSQGLGCSRRVLWEHTRGCYTCVQCGHRATNRKEMSEHISSNHSGSRAAENRTTPPVLHAVSAPPKRPEEASSSDAGK</sequence>
<feature type="compositionally biased region" description="Pro residues" evidence="2">
    <location>
        <begin position="168"/>
        <end position="179"/>
    </location>
</feature>
<proteinExistence type="predicted"/>
<dbReference type="Proteomes" id="UP000265200">
    <property type="component" value="Chromosome 3"/>
</dbReference>
<dbReference type="SMART" id="SM00355">
    <property type="entry name" value="ZnF_C2H2"/>
    <property type="match status" value="4"/>
</dbReference>
<dbReference type="InterPro" id="IPR013087">
    <property type="entry name" value="Znf_C2H2_type"/>
</dbReference>
<dbReference type="InterPro" id="IPR039882">
    <property type="entry name" value="ZN414"/>
</dbReference>
<dbReference type="InterPro" id="IPR031799">
    <property type="entry name" value="Znf-C2H2_ribbon"/>
</dbReference>